<name>A0A679JQK4_VARPD</name>
<dbReference type="RefSeq" id="WP_339093526.1">
    <property type="nucleotide sequence ID" value="NZ_LR743508.1"/>
</dbReference>
<sequence>MAHHSVRSAALPAESSIAHLYAGANLADAFAITLPAGAPQDIEALARAVLGDPAPWFRALLALRDAIVRPFGVKTSNQIRHEAGSDGASTHIDFFPILARRPDELVVGEDDSHLDFRASVLQRPFGNGDERELVATTAVHCHNLFGRIYIQAIAPFHRLVVRSSLARAAARGWR</sequence>
<dbReference type="AlphaFoldDB" id="A0A679JQK4"/>
<dbReference type="InterPro" id="IPR021295">
    <property type="entry name" value="DUF2867"/>
</dbReference>
<gene>
    <name evidence="1" type="ORF">VVAX_05848</name>
</gene>
<evidence type="ECO:0008006" key="2">
    <source>
        <dbReference type="Google" id="ProtNLM"/>
    </source>
</evidence>
<dbReference type="EMBL" id="LR743508">
    <property type="protein sequence ID" value="CAA2109577.1"/>
    <property type="molecule type" value="Genomic_DNA"/>
</dbReference>
<accession>A0A679JQK4</accession>
<organism evidence="1">
    <name type="scientific">Variovorax paradoxus</name>
    <dbReference type="NCBI Taxonomy" id="34073"/>
    <lineage>
        <taxon>Bacteria</taxon>
        <taxon>Pseudomonadati</taxon>
        <taxon>Pseudomonadota</taxon>
        <taxon>Betaproteobacteria</taxon>
        <taxon>Burkholderiales</taxon>
        <taxon>Comamonadaceae</taxon>
        <taxon>Variovorax</taxon>
    </lineage>
</organism>
<dbReference type="Pfam" id="PF11066">
    <property type="entry name" value="DUF2867"/>
    <property type="match status" value="1"/>
</dbReference>
<reference evidence="1" key="1">
    <citation type="submission" date="2019-12" db="EMBL/GenBank/DDBJ databases">
        <authorList>
            <person name="Cremers G."/>
        </authorList>
    </citation>
    <scope>NUCLEOTIDE SEQUENCE</scope>
    <source>
        <strain evidence="1">Vvax</strain>
    </source>
</reference>
<protein>
    <recommendedName>
        <fullName evidence="2">DUF2867 domain-containing protein</fullName>
    </recommendedName>
</protein>
<evidence type="ECO:0000313" key="1">
    <source>
        <dbReference type="EMBL" id="CAA2109577.1"/>
    </source>
</evidence>
<proteinExistence type="predicted"/>